<reference evidence="1 2" key="1">
    <citation type="submission" date="2013-08" db="EMBL/GenBank/DDBJ databases">
        <authorList>
            <person name="Weinstock G."/>
            <person name="Sodergren E."/>
            <person name="Wylie T."/>
            <person name="Fulton L."/>
            <person name="Fulton R."/>
            <person name="Fronick C."/>
            <person name="O'Laughlin M."/>
            <person name="Godfrey J."/>
            <person name="Miner T."/>
            <person name="Herter B."/>
            <person name="Appelbaum E."/>
            <person name="Cordes M."/>
            <person name="Lek S."/>
            <person name="Wollam A."/>
            <person name="Pepin K.H."/>
            <person name="Palsikar V.B."/>
            <person name="Mitreva M."/>
            <person name="Wilson R.K."/>
        </authorList>
    </citation>
    <scope>NUCLEOTIDE SEQUENCE [LARGE SCALE GENOMIC DNA]</scope>
    <source>
        <strain evidence="1 2">F0041</strain>
    </source>
</reference>
<comment type="caution">
    <text evidence="1">The sequence shown here is derived from an EMBL/GenBank/DDBJ whole genome shotgun (WGS) entry which is preliminary data.</text>
</comment>
<dbReference type="EMBL" id="AWSV01000096">
    <property type="protein sequence ID" value="ERI85285.1"/>
    <property type="molecule type" value="Genomic_DNA"/>
</dbReference>
<name>U2CL77_9BACE</name>
<dbReference type="Proteomes" id="UP000016496">
    <property type="component" value="Unassembled WGS sequence"/>
</dbReference>
<gene>
    <name evidence="1" type="ORF">HMPREF1981_01842</name>
</gene>
<dbReference type="HOGENOM" id="CLU_219643_0_0_10"/>
<dbReference type="PATRIC" id="fig|1321819.3.peg.1702"/>
<sequence length="43" mass="5149">MNQQEVRSKYYLHSDDFYPDTASFFFFSEKTICKFFGNALVLL</sequence>
<proteinExistence type="predicted"/>
<protein>
    <submittedName>
        <fullName evidence="1">Uncharacterized protein</fullName>
    </submittedName>
</protein>
<dbReference type="AlphaFoldDB" id="U2CL77"/>
<evidence type="ECO:0000313" key="1">
    <source>
        <dbReference type="EMBL" id="ERI85285.1"/>
    </source>
</evidence>
<evidence type="ECO:0000313" key="2">
    <source>
        <dbReference type="Proteomes" id="UP000016496"/>
    </source>
</evidence>
<organism evidence="1 2">
    <name type="scientific">Bacteroides pyogenes F0041</name>
    <dbReference type="NCBI Taxonomy" id="1321819"/>
    <lineage>
        <taxon>Bacteria</taxon>
        <taxon>Pseudomonadati</taxon>
        <taxon>Bacteroidota</taxon>
        <taxon>Bacteroidia</taxon>
        <taxon>Bacteroidales</taxon>
        <taxon>Bacteroidaceae</taxon>
        <taxon>Bacteroides</taxon>
    </lineage>
</organism>
<accession>U2CL77</accession>